<evidence type="ECO:0000313" key="1">
    <source>
        <dbReference type="EMBL" id="ERM93418.1"/>
    </source>
</evidence>
<evidence type="ECO:0000313" key="2">
    <source>
        <dbReference type="Proteomes" id="UP000017836"/>
    </source>
</evidence>
<gene>
    <name evidence="1" type="ORF">AMTR_s04307p00003520</name>
</gene>
<dbReference type="Proteomes" id="UP000017836">
    <property type="component" value="Unassembled WGS sequence"/>
</dbReference>
<dbReference type="Gramene" id="ERM93418">
    <property type="protein sequence ID" value="ERM93418"/>
    <property type="gene ID" value="AMTR_s04307p00003520"/>
</dbReference>
<protein>
    <submittedName>
        <fullName evidence="1">Uncharacterized protein</fullName>
    </submittedName>
</protein>
<organism evidence="1 2">
    <name type="scientific">Amborella trichopoda</name>
    <dbReference type="NCBI Taxonomy" id="13333"/>
    <lineage>
        <taxon>Eukaryota</taxon>
        <taxon>Viridiplantae</taxon>
        <taxon>Streptophyta</taxon>
        <taxon>Embryophyta</taxon>
        <taxon>Tracheophyta</taxon>
        <taxon>Spermatophyta</taxon>
        <taxon>Magnoliopsida</taxon>
        <taxon>Amborellales</taxon>
        <taxon>Amborellaceae</taxon>
        <taxon>Amborella</taxon>
    </lineage>
</organism>
<dbReference type="HOGENOM" id="CLU_2267441_0_0_1"/>
<name>U5CTZ9_AMBTC</name>
<dbReference type="AlphaFoldDB" id="U5CTZ9"/>
<sequence>MESSMKALIFSTSILDASERESFAWLKAAYSFDGSIGRQSVRFHLLKIFLFSYVLPEGKKGLGHSFSFSRIFGRRSTALSPAHGTGLRRFDSSREVLGSDSLL</sequence>
<keyword evidence="2" id="KW-1185">Reference proteome</keyword>
<dbReference type="EMBL" id="KI397757">
    <property type="protein sequence ID" value="ERM93418.1"/>
    <property type="molecule type" value="Genomic_DNA"/>
</dbReference>
<accession>U5CTZ9</accession>
<reference evidence="2" key="1">
    <citation type="journal article" date="2013" name="Science">
        <title>The Amborella genome and the evolution of flowering plants.</title>
        <authorList>
            <consortium name="Amborella Genome Project"/>
        </authorList>
    </citation>
    <scope>NUCLEOTIDE SEQUENCE [LARGE SCALE GENOMIC DNA]</scope>
</reference>
<proteinExistence type="predicted"/>